<reference evidence="3 4" key="1">
    <citation type="submission" date="2021-06" db="EMBL/GenBank/DDBJ databases">
        <authorList>
            <person name="Palmer J.M."/>
        </authorList>
    </citation>
    <scope>NUCLEOTIDE SEQUENCE [LARGE SCALE GENOMIC DNA]</scope>
    <source>
        <strain evidence="3 4">XR_2019</strain>
        <tissue evidence="3">Muscle</tissue>
    </source>
</reference>
<evidence type="ECO:0000313" key="3">
    <source>
        <dbReference type="EMBL" id="MEQ2265040.1"/>
    </source>
</evidence>
<keyword evidence="2" id="KW-0472">Membrane</keyword>
<name>A0ABV0W6Y8_9TELE</name>
<accession>A0ABV0W6Y8</accession>
<keyword evidence="4" id="KW-1185">Reference proteome</keyword>
<keyword evidence="2" id="KW-1133">Transmembrane helix</keyword>
<evidence type="ECO:0000313" key="4">
    <source>
        <dbReference type="Proteomes" id="UP001444071"/>
    </source>
</evidence>
<comment type="caution">
    <text evidence="3">The sequence shown here is derived from an EMBL/GenBank/DDBJ whole genome shotgun (WGS) entry which is preliminary data.</text>
</comment>
<feature type="transmembrane region" description="Helical" evidence="2">
    <location>
        <begin position="52"/>
        <end position="73"/>
    </location>
</feature>
<sequence length="140" mass="15230">MNGLIGSPSPKFNPTLSPFFTTLTASHISLSTLLITPYIYPLYLFLPRVFCLFAPSVCPLLVLSHCTDAWLALQQLSCHVSPPSVASIARPSRGRVGERGNESGLVINIHVLSDLQPNRKWQPRRGSTHLKKPGGGRGSV</sequence>
<keyword evidence="2" id="KW-0812">Transmembrane</keyword>
<gene>
    <name evidence="3" type="ORF">XENORESO_001306</name>
</gene>
<evidence type="ECO:0000256" key="2">
    <source>
        <dbReference type="SAM" id="Phobius"/>
    </source>
</evidence>
<proteinExistence type="predicted"/>
<feature type="region of interest" description="Disordered" evidence="1">
    <location>
        <begin position="119"/>
        <end position="140"/>
    </location>
</feature>
<feature type="compositionally biased region" description="Basic residues" evidence="1">
    <location>
        <begin position="121"/>
        <end position="134"/>
    </location>
</feature>
<organism evidence="3 4">
    <name type="scientific">Xenotaenia resolanae</name>
    <dbReference type="NCBI Taxonomy" id="208358"/>
    <lineage>
        <taxon>Eukaryota</taxon>
        <taxon>Metazoa</taxon>
        <taxon>Chordata</taxon>
        <taxon>Craniata</taxon>
        <taxon>Vertebrata</taxon>
        <taxon>Euteleostomi</taxon>
        <taxon>Actinopterygii</taxon>
        <taxon>Neopterygii</taxon>
        <taxon>Teleostei</taxon>
        <taxon>Neoteleostei</taxon>
        <taxon>Acanthomorphata</taxon>
        <taxon>Ovalentaria</taxon>
        <taxon>Atherinomorphae</taxon>
        <taxon>Cyprinodontiformes</taxon>
        <taxon>Goodeidae</taxon>
        <taxon>Xenotaenia</taxon>
    </lineage>
</organism>
<dbReference type="Proteomes" id="UP001444071">
    <property type="component" value="Unassembled WGS sequence"/>
</dbReference>
<dbReference type="EMBL" id="JAHRIM010031249">
    <property type="protein sequence ID" value="MEQ2265040.1"/>
    <property type="molecule type" value="Genomic_DNA"/>
</dbReference>
<feature type="transmembrane region" description="Helical" evidence="2">
    <location>
        <begin position="20"/>
        <end position="40"/>
    </location>
</feature>
<protein>
    <submittedName>
        <fullName evidence="3">Uncharacterized protein</fullName>
    </submittedName>
</protein>
<evidence type="ECO:0000256" key="1">
    <source>
        <dbReference type="SAM" id="MobiDB-lite"/>
    </source>
</evidence>